<proteinExistence type="predicted"/>
<dbReference type="Proteomes" id="UP001259832">
    <property type="component" value="Unassembled WGS sequence"/>
</dbReference>
<organism evidence="3 4">
    <name type="scientific">Phytophthora citrophthora</name>
    <dbReference type="NCBI Taxonomy" id="4793"/>
    <lineage>
        <taxon>Eukaryota</taxon>
        <taxon>Sar</taxon>
        <taxon>Stramenopiles</taxon>
        <taxon>Oomycota</taxon>
        <taxon>Peronosporomycetes</taxon>
        <taxon>Peronosporales</taxon>
        <taxon>Peronosporaceae</taxon>
        <taxon>Phytophthora</taxon>
    </lineage>
</organism>
<keyword evidence="4" id="KW-1185">Reference proteome</keyword>
<feature type="compositionally biased region" description="Low complexity" evidence="2">
    <location>
        <begin position="561"/>
        <end position="570"/>
    </location>
</feature>
<evidence type="ECO:0000256" key="1">
    <source>
        <dbReference type="SAM" id="Coils"/>
    </source>
</evidence>
<comment type="caution">
    <text evidence="3">The sequence shown here is derived from an EMBL/GenBank/DDBJ whole genome shotgun (WGS) entry which is preliminary data.</text>
</comment>
<feature type="region of interest" description="Disordered" evidence="2">
    <location>
        <begin position="481"/>
        <end position="519"/>
    </location>
</feature>
<evidence type="ECO:0000256" key="2">
    <source>
        <dbReference type="SAM" id="MobiDB-lite"/>
    </source>
</evidence>
<feature type="coiled-coil region" evidence="1">
    <location>
        <begin position="171"/>
        <end position="212"/>
    </location>
</feature>
<name>A0AAD9GX80_9STRA</name>
<keyword evidence="1" id="KW-0175">Coiled coil</keyword>
<feature type="coiled-coil region" evidence="1">
    <location>
        <begin position="330"/>
        <end position="357"/>
    </location>
</feature>
<protein>
    <submittedName>
        <fullName evidence="3">Uncharacterized protein</fullName>
    </submittedName>
</protein>
<dbReference type="AlphaFoldDB" id="A0AAD9GX80"/>
<accession>A0AAD9GX80</accession>
<feature type="compositionally biased region" description="Basic and acidic residues" evidence="2">
    <location>
        <begin position="495"/>
        <end position="509"/>
    </location>
</feature>
<sequence>MAEVKKKSSVEQRFFISPLQPQNEEELDRIRTEGDLTLIKVQTEKKKLAELEAKLAKINKQLRDRKQTPKPVKQGTEAKTTGKNKDILAALVMSSTTGKGVAKKPLPTIPQSEEVEAKRAPSTCTTAATGRQLHTEERLKVAVAERTVELHKLRLAIDETRRKRLDALAREKELLKVIQEDEEDIKQAQEEIAHLKRQSTEMKNEITASEQEFDTEKHAFRLEQQRLLLELEELDKAEKQGDKEQTSTPVSHKYSMFYNNIAHRRKQQVRSVTTASKWKRVNLEQKIVSFEQKKRLLDRIIEESNVENLREFIQKYNEQEQTKAEVFARIEAQTATNAALNESIAQLTEDITRLSGAGDGDPNGDTEKPSAELQKVLDTDDGHIKRWVKDADIFAEAVKFLRDPIHDIYKDFFPNNHSEEVFDNAAGRESGMMRRIGAIEERVMQFIMAKILEETETSSAPNNSDTLRRLRQYQGRKEQRDFITPTLSIVPPSTIKRESGQYAKDGKTEAEEEDPEDPARDVAVIHSDVFRQRFNASTTESSTEEHDKKPKASVRPRRAASTGLSSILSDSDSDGDVKLEELLSSVGSESKPSSANKPTKNTAKTPPRSKTKARTRSIADYLSSPDRTPKRRATASASSAPSTPLTNRSDGLKPFTPSSTVKSSMNASLVFDMVTSLSTNDPGVAIAALRSIVVLGKEYPSDLLYAELIDRIQSHEAVAYDDAMAIYAALVFVFDKAASCSCDLTFPNQWEPLSTALQEVSGNGRVGDDGEAKKDESWRRNLLVVQFFIYCFQQDMHACRSRYGRLEGKAWVFRTRLFSLLQSDTLASSAKARVKARAKATKVRNNNLIFHAIGWSLQLWKRVYDDKDKARKKKATSADENEDASLFLQQEGEQACLAVTRLIEMLHLCTDQQVNALQRIQAGLGELTQGTRIKFSQALQSPALRTQLASTMIGLSNKSRSKETEWYECNVLGRVQLAMNPDTNSDVAHTDGYSWSHLDSFNNLKPQNSLTKLLQEISRMQ</sequence>
<feature type="region of interest" description="Disordered" evidence="2">
    <location>
        <begin position="112"/>
        <end position="131"/>
    </location>
</feature>
<reference evidence="3" key="1">
    <citation type="submission" date="2023-08" db="EMBL/GenBank/DDBJ databases">
        <title>Reference Genome Resource for the Citrus Pathogen Phytophthora citrophthora.</title>
        <authorList>
            <person name="Moller H."/>
            <person name="Coetzee B."/>
            <person name="Rose L.J."/>
            <person name="Van Niekerk J.M."/>
        </authorList>
    </citation>
    <scope>NUCLEOTIDE SEQUENCE</scope>
    <source>
        <strain evidence="3">STE-U-9442</strain>
    </source>
</reference>
<feature type="compositionally biased region" description="Polar residues" evidence="2">
    <location>
        <begin position="591"/>
        <end position="604"/>
    </location>
</feature>
<evidence type="ECO:0000313" key="4">
    <source>
        <dbReference type="Proteomes" id="UP001259832"/>
    </source>
</evidence>
<evidence type="ECO:0000313" key="3">
    <source>
        <dbReference type="EMBL" id="KAK1945838.1"/>
    </source>
</evidence>
<gene>
    <name evidence="3" type="ORF">P3T76_002886</name>
</gene>
<dbReference type="EMBL" id="JASMQC010000004">
    <property type="protein sequence ID" value="KAK1945838.1"/>
    <property type="molecule type" value="Genomic_DNA"/>
</dbReference>
<feature type="compositionally biased region" description="Low complexity" evidence="2">
    <location>
        <begin position="634"/>
        <end position="644"/>
    </location>
</feature>
<feature type="region of interest" description="Disordered" evidence="2">
    <location>
        <begin position="59"/>
        <end position="81"/>
    </location>
</feature>
<feature type="region of interest" description="Disordered" evidence="2">
    <location>
        <begin position="534"/>
        <end position="661"/>
    </location>
</feature>